<dbReference type="AlphaFoldDB" id="A0A0G0GUH9"/>
<evidence type="ECO:0000313" key="1">
    <source>
        <dbReference type="EMBL" id="KKQ34653.1"/>
    </source>
</evidence>
<accession>A0A0G0GUH9</accession>
<comment type="caution">
    <text evidence="1">The sequence shown here is derived from an EMBL/GenBank/DDBJ whole genome shotgun (WGS) entry which is preliminary data.</text>
</comment>
<evidence type="ECO:0000313" key="2">
    <source>
        <dbReference type="Proteomes" id="UP000034852"/>
    </source>
</evidence>
<proteinExistence type="predicted"/>
<reference evidence="1 2" key="1">
    <citation type="journal article" date="2015" name="Nature">
        <title>rRNA introns, odd ribosomes, and small enigmatic genomes across a large radiation of phyla.</title>
        <authorList>
            <person name="Brown C.T."/>
            <person name="Hug L.A."/>
            <person name="Thomas B.C."/>
            <person name="Sharon I."/>
            <person name="Castelle C.J."/>
            <person name="Singh A."/>
            <person name="Wilkins M.J."/>
            <person name="Williams K.H."/>
            <person name="Banfield J.F."/>
        </authorList>
    </citation>
    <scope>NUCLEOTIDE SEQUENCE [LARGE SCALE GENOMIC DNA]</scope>
</reference>
<dbReference type="EMBL" id="LBTH01000051">
    <property type="protein sequence ID" value="KKQ34653.1"/>
    <property type="molecule type" value="Genomic_DNA"/>
</dbReference>
<name>A0A0G0GUH9_9BACT</name>
<organism evidence="1 2">
    <name type="scientific">candidate division WS6 bacterium GW2011_GWA2_37_6</name>
    <dbReference type="NCBI Taxonomy" id="1619087"/>
    <lineage>
        <taxon>Bacteria</taxon>
        <taxon>Candidatus Dojkabacteria</taxon>
    </lineage>
</organism>
<sequence>MLASAGDNQDRPDNYIVKGTCGYPILTGSLRSPHDRQRVPFITQEFIRRFQAVDIRNPYLQRSEIVDTFALPLITFTSKLPESEVLYGHILNILQGTMSCETNFTTYPLSDENSSELLSFCVTETPPFDQKDFHPNTLHYEHATNYGYCSLSFVHKGEIAEADTSYMMLAINNLSTEYLRLIREAFYPDFSSLKYDSNKNSLVLTKSEGIGRGRVKSHLMLPLRFQDPNGIYYFESSQSLYTNFQV</sequence>
<protein>
    <submittedName>
        <fullName evidence="1">Uncharacterized protein</fullName>
    </submittedName>
</protein>
<gene>
    <name evidence="1" type="ORF">US52_C0051G0005</name>
</gene>
<dbReference type="Proteomes" id="UP000034852">
    <property type="component" value="Unassembled WGS sequence"/>
</dbReference>